<proteinExistence type="predicted"/>
<keyword evidence="1" id="KW-0812">Transmembrane</keyword>
<keyword evidence="1" id="KW-0472">Membrane</keyword>
<feature type="transmembrane region" description="Helical" evidence="1">
    <location>
        <begin position="65"/>
        <end position="83"/>
    </location>
</feature>
<sequence length="87" mass="9852">MPYFQEIWFGVLIIGIIVMVTLTFTSLSKKISARSRKLIAVSFWTVLFIVSTINAYLVHGLSSQFIVFGIGIILGIIALFITWKNKR</sequence>
<name>A0A1M5HU93_9BACI</name>
<reference evidence="2 3" key="1">
    <citation type="submission" date="2016-11" db="EMBL/GenBank/DDBJ databases">
        <authorList>
            <person name="Jaros S."/>
            <person name="Januszkiewicz K."/>
            <person name="Wedrychowicz H."/>
        </authorList>
    </citation>
    <scope>NUCLEOTIDE SEQUENCE [LARGE SCALE GENOMIC DNA]</scope>
    <source>
        <strain evidence="2 3">IBRC-M 10683</strain>
    </source>
</reference>
<gene>
    <name evidence="2" type="ORF">SAMN05216225_101960</name>
</gene>
<evidence type="ECO:0008006" key="4">
    <source>
        <dbReference type="Google" id="ProtNLM"/>
    </source>
</evidence>
<evidence type="ECO:0000256" key="1">
    <source>
        <dbReference type="SAM" id="Phobius"/>
    </source>
</evidence>
<dbReference type="AlphaFoldDB" id="A0A1M5HU93"/>
<organism evidence="2 3">
    <name type="scientific">Ornithinibacillus halophilus</name>
    <dbReference type="NCBI Taxonomy" id="930117"/>
    <lineage>
        <taxon>Bacteria</taxon>
        <taxon>Bacillati</taxon>
        <taxon>Bacillota</taxon>
        <taxon>Bacilli</taxon>
        <taxon>Bacillales</taxon>
        <taxon>Bacillaceae</taxon>
        <taxon>Ornithinibacillus</taxon>
    </lineage>
</organism>
<keyword evidence="3" id="KW-1185">Reference proteome</keyword>
<protein>
    <recommendedName>
        <fullName evidence="4">YesK-like protein</fullName>
    </recommendedName>
</protein>
<evidence type="ECO:0000313" key="3">
    <source>
        <dbReference type="Proteomes" id="UP000183988"/>
    </source>
</evidence>
<feature type="transmembrane region" description="Helical" evidence="1">
    <location>
        <begin position="6"/>
        <end position="27"/>
    </location>
</feature>
<dbReference type="Proteomes" id="UP000183988">
    <property type="component" value="Unassembled WGS sequence"/>
</dbReference>
<accession>A0A1M5HU93</accession>
<dbReference type="RefSeq" id="WP_072890335.1">
    <property type="nucleotide sequence ID" value="NZ_FQVW01000019.1"/>
</dbReference>
<dbReference type="EMBL" id="FQVW01000019">
    <property type="protein sequence ID" value="SHG19507.1"/>
    <property type="molecule type" value="Genomic_DNA"/>
</dbReference>
<evidence type="ECO:0000313" key="2">
    <source>
        <dbReference type="EMBL" id="SHG19507.1"/>
    </source>
</evidence>
<keyword evidence="1" id="KW-1133">Transmembrane helix</keyword>
<feature type="transmembrane region" description="Helical" evidence="1">
    <location>
        <begin position="39"/>
        <end position="59"/>
    </location>
</feature>